<dbReference type="InterPro" id="IPR005135">
    <property type="entry name" value="Endo/exonuclease/phosphatase"/>
</dbReference>
<evidence type="ECO:0000256" key="1">
    <source>
        <dbReference type="SAM" id="Coils"/>
    </source>
</evidence>
<sequence length="643" mass="70509">MDEMTRGRAGADCFRGEPAMPESDCTRGKMEDITHQLKQLREAVDLNTRVVERHQALSPPSPPEDARGACLLTEGPAMDLLRSIRSEIAEVRDLILIEPRAPSAGTDLGGELARSDTREVVRSAIGPLESKLDDLAGRTLEIGETVRTYAGVLRSSPNPRHGPVDGPADQDASYGLIVESINPQHSGGDVIDALKKGVDVVSLGVGANLGRGFAATKDLLRTASREGISLLLLQEPYVGATKKLEVSGAQVFQGGAGNEPSKAAVVVLDDRLRASMEPDCAAYNMVGIRIFIEGLCVGAVSVYLEGDSSLDEDLSKLKTIKAALRTDYCLVAGDVNAKSPWWGSEEEDSRGASLAEFAAQESLQVINEGTMPTFSAFRQGRHYNSIIDVTMASDRLAPRITNWKVDADLSDLSDHRPISFCVSADKELTVLQNTSTKLFNTKKADWELFDDELTASLDERGLTPERARTVSTSEDLEELVESLTGCIREACRVAIPAMSSGRRRPQASWWAPEIEAKKKTVNRLRSRIRNASSERRQYAVDRYLEAKRAYKEAIQEAITRSWREFCGKQEKESVWDGIYRVIRKCGAMKSDELLRDPAARGTTLTPIASAQLLAETFYPGTRRRPTPRNSESAEPKLRRNSSS</sequence>
<evidence type="ECO:0000256" key="2">
    <source>
        <dbReference type="SAM" id="MobiDB-lite"/>
    </source>
</evidence>
<proteinExistence type="predicted"/>
<evidence type="ECO:0000313" key="4">
    <source>
        <dbReference type="EMBL" id="CAB3262607.1"/>
    </source>
</evidence>
<accession>A0A8S1BT41</accession>
<organism evidence="4 5">
    <name type="scientific">Arctia plantaginis</name>
    <name type="common">Wood tiger moth</name>
    <name type="synonym">Phalaena plantaginis</name>
    <dbReference type="NCBI Taxonomy" id="874455"/>
    <lineage>
        <taxon>Eukaryota</taxon>
        <taxon>Metazoa</taxon>
        <taxon>Ecdysozoa</taxon>
        <taxon>Arthropoda</taxon>
        <taxon>Hexapoda</taxon>
        <taxon>Insecta</taxon>
        <taxon>Pterygota</taxon>
        <taxon>Neoptera</taxon>
        <taxon>Endopterygota</taxon>
        <taxon>Lepidoptera</taxon>
        <taxon>Glossata</taxon>
        <taxon>Ditrysia</taxon>
        <taxon>Noctuoidea</taxon>
        <taxon>Erebidae</taxon>
        <taxon>Arctiinae</taxon>
        <taxon>Arctia</taxon>
    </lineage>
</organism>
<keyword evidence="5" id="KW-1185">Reference proteome</keyword>
<dbReference type="PANTHER" id="PTHR33273:SF4">
    <property type="entry name" value="ENDONUCLEASE_EXONUCLEASE_PHOSPHATASE DOMAIN-CONTAINING PROTEIN"/>
    <property type="match status" value="1"/>
</dbReference>
<feature type="coiled-coil region" evidence="1">
    <location>
        <begin position="514"/>
        <end position="560"/>
    </location>
</feature>
<evidence type="ECO:0000313" key="5">
    <source>
        <dbReference type="Proteomes" id="UP000494106"/>
    </source>
</evidence>
<evidence type="ECO:0000259" key="3">
    <source>
        <dbReference type="Pfam" id="PF14529"/>
    </source>
</evidence>
<feature type="domain" description="Endonuclease/exonuclease/phosphatase" evidence="3">
    <location>
        <begin position="300"/>
        <end position="418"/>
    </location>
</feature>
<feature type="region of interest" description="Disordered" evidence="2">
    <location>
        <begin position="617"/>
        <end position="643"/>
    </location>
</feature>
<feature type="region of interest" description="Disordered" evidence="2">
    <location>
        <begin position="1"/>
        <end position="26"/>
    </location>
</feature>
<dbReference type="InterPro" id="IPR036691">
    <property type="entry name" value="Endo/exonu/phosph_ase_sf"/>
</dbReference>
<dbReference type="Pfam" id="PF14529">
    <property type="entry name" value="Exo_endo_phos_2"/>
    <property type="match status" value="1"/>
</dbReference>
<keyword evidence="1" id="KW-0175">Coiled coil</keyword>
<dbReference type="GO" id="GO:0003824">
    <property type="term" value="F:catalytic activity"/>
    <property type="evidence" value="ECO:0007669"/>
    <property type="project" value="InterPro"/>
</dbReference>
<gene>
    <name evidence="4" type="ORF">APLA_LOCUS18485</name>
</gene>
<dbReference type="Proteomes" id="UP000494106">
    <property type="component" value="Unassembled WGS sequence"/>
</dbReference>
<dbReference type="CDD" id="cd09077">
    <property type="entry name" value="R1-I-EN"/>
    <property type="match status" value="1"/>
</dbReference>
<dbReference type="SUPFAM" id="SSF56219">
    <property type="entry name" value="DNase I-like"/>
    <property type="match status" value="1"/>
</dbReference>
<dbReference type="OrthoDB" id="411871at2759"/>
<reference evidence="4 5" key="1">
    <citation type="submission" date="2020-04" db="EMBL/GenBank/DDBJ databases">
        <authorList>
            <person name="Wallbank WR R."/>
            <person name="Pardo Diaz C."/>
            <person name="Kozak K."/>
            <person name="Martin S."/>
            <person name="Jiggins C."/>
            <person name="Moest M."/>
            <person name="Warren A I."/>
            <person name="Byers J.R.P. K."/>
            <person name="Montejo-Kovacevich G."/>
            <person name="Yen C E."/>
        </authorList>
    </citation>
    <scope>NUCLEOTIDE SEQUENCE [LARGE SCALE GENOMIC DNA]</scope>
</reference>
<dbReference type="PANTHER" id="PTHR33273">
    <property type="entry name" value="DOMAIN-CONTAINING PROTEIN, PUTATIVE-RELATED"/>
    <property type="match status" value="1"/>
</dbReference>
<name>A0A8S1BT41_ARCPL</name>
<protein>
    <recommendedName>
        <fullName evidence="3">Endonuclease/exonuclease/phosphatase domain-containing protein</fullName>
    </recommendedName>
</protein>
<dbReference type="EMBL" id="CADEBC010001061">
    <property type="protein sequence ID" value="CAB3262607.1"/>
    <property type="molecule type" value="Genomic_DNA"/>
</dbReference>
<dbReference type="Gene3D" id="3.60.10.10">
    <property type="entry name" value="Endonuclease/exonuclease/phosphatase"/>
    <property type="match status" value="1"/>
</dbReference>
<dbReference type="AlphaFoldDB" id="A0A8S1BT41"/>
<comment type="caution">
    <text evidence="4">The sequence shown here is derived from an EMBL/GenBank/DDBJ whole genome shotgun (WGS) entry which is preliminary data.</text>
</comment>